<dbReference type="Proteomes" id="UP000236333">
    <property type="component" value="Unassembled WGS sequence"/>
</dbReference>
<gene>
    <name evidence="2" type="ORF">TSOC_006000</name>
</gene>
<feature type="compositionally biased region" description="Low complexity" evidence="1">
    <location>
        <begin position="178"/>
        <end position="189"/>
    </location>
</feature>
<dbReference type="AlphaFoldDB" id="A0A2J8A4V0"/>
<feature type="compositionally biased region" description="Polar residues" evidence="1">
    <location>
        <begin position="73"/>
        <end position="89"/>
    </location>
</feature>
<organism evidence="2 3">
    <name type="scientific">Tetrabaena socialis</name>
    <dbReference type="NCBI Taxonomy" id="47790"/>
    <lineage>
        <taxon>Eukaryota</taxon>
        <taxon>Viridiplantae</taxon>
        <taxon>Chlorophyta</taxon>
        <taxon>core chlorophytes</taxon>
        <taxon>Chlorophyceae</taxon>
        <taxon>CS clade</taxon>
        <taxon>Chlamydomonadales</taxon>
        <taxon>Tetrabaenaceae</taxon>
        <taxon>Tetrabaena</taxon>
    </lineage>
</organism>
<evidence type="ECO:0000313" key="2">
    <source>
        <dbReference type="EMBL" id="PNH07538.1"/>
    </source>
</evidence>
<feature type="region of interest" description="Disordered" evidence="1">
    <location>
        <begin position="127"/>
        <end position="203"/>
    </location>
</feature>
<dbReference type="EMBL" id="PGGS01000175">
    <property type="protein sequence ID" value="PNH07538.1"/>
    <property type="molecule type" value="Genomic_DNA"/>
</dbReference>
<comment type="caution">
    <text evidence="2">The sequence shown here is derived from an EMBL/GenBank/DDBJ whole genome shotgun (WGS) entry which is preliminary data.</text>
</comment>
<name>A0A2J8A4V0_9CHLO</name>
<keyword evidence="3" id="KW-1185">Reference proteome</keyword>
<evidence type="ECO:0000256" key="1">
    <source>
        <dbReference type="SAM" id="MobiDB-lite"/>
    </source>
</evidence>
<sequence length="359" mass="36217">MDLENFDHIEDDDALVVGPMSTRMQDRTSAPTARSGAHSFKDSSILGGSGLASKLHPSTSVPAPPSGLPRVPSASNRYSIIATATTSAPRQPRASAPSGGSDYTNMNGYASHEHDAAADVLQRLAGDILGGDSDDSPQHQHGQVLRAHNGPNPGTAHPPAAGAKQNAPAIGKTGSQGGSASMSRRGSAANMVPGGLFDEPLSAGSTGRPLLVRNSSMHEGMMVVAVQPKGSSGGGGKPPLAAHPCATTANGHSRSGGGHASSDEVPVKYSSAPQGQLEQEVEGGVEGGNGRSSGGLRGLFSRGSSGRRKSEQRQSQAGREDDGDVLGDVLGGSEGGVPAGRPPSGLLKRTASALVSWAR</sequence>
<reference evidence="2 3" key="1">
    <citation type="journal article" date="2017" name="Mol. Biol. Evol.">
        <title>The 4-celled Tetrabaena socialis nuclear genome reveals the essential components for genetic control of cell number at the origin of multicellularity in the volvocine lineage.</title>
        <authorList>
            <person name="Featherston J."/>
            <person name="Arakaki Y."/>
            <person name="Hanschen E.R."/>
            <person name="Ferris P.J."/>
            <person name="Michod R.E."/>
            <person name="Olson B.J.S.C."/>
            <person name="Nozaki H."/>
            <person name="Durand P.M."/>
        </authorList>
    </citation>
    <scope>NUCLEOTIDE SEQUENCE [LARGE SCALE GENOMIC DNA]</scope>
    <source>
        <strain evidence="2 3">NIES-571</strain>
    </source>
</reference>
<feature type="region of interest" description="Disordered" evidence="1">
    <location>
        <begin position="1"/>
        <end position="109"/>
    </location>
</feature>
<feature type="compositionally biased region" description="Gly residues" evidence="1">
    <location>
        <begin position="329"/>
        <end position="338"/>
    </location>
</feature>
<accession>A0A2J8A4V0</accession>
<proteinExistence type="predicted"/>
<feature type="region of interest" description="Disordered" evidence="1">
    <location>
        <begin position="226"/>
        <end position="346"/>
    </location>
</feature>
<feature type="compositionally biased region" description="Gly residues" evidence="1">
    <location>
        <begin position="284"/>
        <end position="297"/>
    </location>
</feature>
<protein>
    <submittedName>
        <fullName evidence="2">Uncharacterized protein</fullName>
    </submittedName>
</protein>
<evidence type="ECO:0000313" key="3">
    <source>
        <dbReference type="Proteomes" id="UP000236333"/>
    </source>
</evidence>